<protein>
    <recommendedName>
        <fullName evidence="3">Secreted protein</fullName>
    </recommendedName>
</protein>
<keyword evidence="2" id="KW-1185">Reference proteome</keyword>
<evidence type="ECO:0008006" key="3">
    <source>
        <dbReference type="Google" id="ProtNLM"/>
    </source>
</evidence>
<dbReference type="EMBL" id="JAHRIO010030399">
    <property type="protein sequence ID" value="MEQ2167824.1"/>
    <property type="molecule type" value="Genomic_DNA"/>
</dbReference>
<proteinExistence type="predicted"/>
<name>A0ABV0N8V8_9TELE</name>
<sequence>MLVQLAKCVWDTCVQLSVAAPQQVAELLALFVLAVTPLSVEAQLLHQHQRLLTQVFIPVPRHAPILIALPPQQSADGSAALGALTYWTAPCRSTKLARPPFNKVSAEKDDAGSTRRNQRGVLVLITETRVRCP</sequence>
<comment type="caution">
    <text evidence="1">The sequence shown here is derived from an EMBL/GenBank/DDBJ whole genome shotgun (WGS) entry which is preliminary data.</text>
</comment>
<reference evidence="1 2" key="1">
    <citation type="submission" date="2021-06" db="EMBL/GenBank/DDBJ databases">
        <authorList>
            <person name="Palmer J.M."/>
        </authorList>
    </citation>
    <scope>NUCLEOTIDE SEQUENCE [LARGE SCALE GENOMIC DNA]</scope>
    <source>
        <strain evidence="1 2">GA_2019</strain>
        <tissue evidence="1">Muscle</tissue>
    </source>
</reference>
<organism evidence="1 2">
    <name type="scientific">Goodea atripinnis</name>
    <dbReference type="NCBI Taxonomy" id="208336"/>
    <lineage>
        <taxon>Eukaryota</taxon>
        <taxon>Metazoa</taxon>
        <taxon>Chordata</taxon>
        <taxon>Craniata</taxon>
        <taxon>Vertebrata</taxon>
        <taxon>Euteleostomi</taxon>
        <taxon>Actinopterygii</taxon>
        <taxon>Neopterygii</taxon>
        <taxon>Teleostei</taxon>
        <taxon>Neoteleostei</taxon>
        <taxon>Acanthomorphata</taxon>
        <taxon>Ovalentaria</taxon>
        <taxon>Atherinomorphae</taxon>
        <taxon>Cyprinodontiformes</taxon>
        <taxon>Goodeidae</taxon>
        <taxon>Goodea</taxon>
    </lineage>
</organism>
<evidence type="ECO:0000313" key="2">
    <source>
        <dbReference type="Proteomes" id="UP001476798"/>
    </source>
</evidence>
<gene>
    <name evidence="1" type="ORF">GOODEAATRI_007947</name>
</gene>
<dbReference type="Proteomes" id="UP001476798">
    <property type="component" value="Unassembled WGS sequence"/>
</dbReference>
<accession>A0ABV0N8V8</accession>
<evidence type="ECO:0000313" key="1">
    <source>
        <dbReference type="EMBL" id="MEQ2167824.1"/>
    </source>
</evidence>